<reference evidence="11 12" key="1">
    <citation type="journal article" date="2017" name="Nat. Ecol. Evol.">
        <title>Scallop genome provides insights into evolution of bilaterian karyotype and development.</title>
        <authorList>
            <person name="Wang S."/>
            <person name="Zhang J."/>
            <person name="Jiao W."/>
            <person name="Li J."/>
            <person name="Xun X."/>
            <person name="Sun Y."/>
            <person name="Guo X."/>
            <person name="Huan P."/>
            <person name="Dong B."/>
            <person name="Zhang L."/>
            <person name="Hu X."/>
            <person name="Sun X."/>
            <person name="Wang J."/>
            <person name="Zhao C."/>
            <person name="Wang Y."/>
            <person name="Wang D."/>
            <person name="Huang X."/>
            <person name="Wang R."/>
            <person name="Lv J."/>
            <person name="Li Y."/>
            <person name="Zhang Z."/>
            <person name="Liu B."/>
            <person name="Lu W."/>
            <person name="Hui Y."/>
            <person name="Liang J."/>
            <person name="Zhou Z."/>
            <person name="Hou R."/>
            <person name="Li X."/>
            <person name="Liu Y."/>
            <person name="Li H."/>
            <person name="Ning X."/>
            <person name="Lin Y."/>
            <person name="Zhao L."/>
            <person name="Xing Q."/>
            <person name="Dou J."/>
            <person name="Li Y."/>
            <person name="Mao J."/>
            <person name="Guo H."/>
            <person name="Dou H."/>
            <person name="Li T."/>
            <person name="Mu C."/>
            <person name="Jiang W."/>
            <person name="Fu Q."/>
            <person name="Fu X."/>
            <person name="Miao Y."/>
            <person name="Liu J."/>
            <person name="Yu Q."/>
            <person name="Li R."/>
            <person name="Liao H."/>
            <person name="Li X."/>
            <person name="Kong Y."/>
            <person name="Jiang Z."/>
            <person name="Chourrout D."/>
            <person name="Li R."/>
            <person name="Bao Z."/>
        </authorList>
    </citation>
    <scope>NUCLEOTIDE SEQUENCE [LARGE SCALE GENOMIC DNA]</scope>
    <source>
        <strain evidence="11 12">PY_sf001</strain>
    </source>
</reference>
<comment type="subcellular location">
    <subcellularLocation>
        <location evidence="1">Cytoplasm</location>
        <location evidence="1">Cytoskeleton</location>
        <location evidence="1">Cilium axoneme</location>
    </subcellularLocation>
</comment>
<dbReference type="STRING" id="6573.A0A210R3D6"/>
<dbReference type="InterPro" id="IPR036850">
    <property type="entry name" value="NDK-like_dom_sf"/>
</dbReference>
<evidence type="ECO:0000313" key="12">
    <source>
        <dbReference type="Proteomes" id="UP000242188"/>
    </source>
</evidence>
<evidence type="ECO:0000256" key="1">
    <source>
        <dbReference type="ARBA" id="ARBA00004430"/>
    </source>
</evidence>
<keyword evidence="9" id="KW-0547">Nucleotide-binding</keyword>
<dbReference type="InterPro" id="IPR057579">
    <property type="entry name" value="DM10_NDK7"/>
</dbReference>
<dbReference type="OrthoDB" id="270127at2759"/>
<keyword evidence="3" id="KW-0378">Hydrolase</keyword>
<dbReference type="Gene3D" id="3.30.70.141">
    <property type="entry name" value="Nucleoside diphosphate kinase-like domain"/>
    <property type="match status" value="2"/>
</dbReference>
<dbReference type="InterPro" id="IPR001564">
    <property type="entry name" value="Nucleoside_diP_kinase"/>
</dbReference>
<gene>
    <name evidence="11" type="ORF">KP79_PYT20943</name>
</gene>
<dbReference type="InterPro" id="IPR006602">
    <property type="entry name" value="DM10_dom"/>
</dbReference>
<dbReference type="GO" id="GO:0004550">
    <property type="term" value="F:nucleoside diphosphate kinase activity"/>
    <property type="evidence" value="ECO:0007669"/>
    <property type="project" value="UniProtKB-EC"/>
</dbReference>
<dbReference type="SUPFAM" id="SSF54919">
    <property type="entry name" value="Nucleoside diphosphate kinase, NDK"/>
    <property type="match status" value="2"/>
</dbReference>
<dbReference type="PROSITE" id="PS51336">
    <property type="entry name" value="DM10"/>
    <property type="match status" value="1"/>
</dbReference>
<keyword evidence="9" id="KW-0808">Transferase</keyword>
<comment type="catalytic activity">
    <reaction evidence="9">
        <text>a 2'-deoxyribonucleoside 5'-diphosphate + ATP = a 2'-deoxyribonucleoside 5'-triphosphate + ADP</text>
        <dbReference type="Rhea" id="RHEA:44640"/>
        <dbReference type="ChEBI" id="CHEBI:30616"/>
        <dbReference type="ChEBI" id="CHEBI:61560"/>
        <dbReference type="ChEBI" id="CHEBI:73316"/>
        <dbReference type="ChEBI" id="CHEBI:456216"/>
        <dbReference type="EC" id="2.7.4.6"/>
    </reaction>
</comment>
<dbReference type="GO" id="GO:0005524">
    <property type="term" value="F:ATP binding"/>
    <property type="evidence" value="ECO:0007669"/>
    <property type="project" value="UniProtKB-KW"/>
</dbReference>
<dbReference type="GO" id="GO:0005813">
    <property type="term" value="C:centrosome"/>
    <property type="evidence" value="ECO:0007669"/>
    <property type="project" value="TreeGrafter"/>
</dbReference>
<dbReference type="GO" id="GO:0005879">
    <property type="term" value="C:axonemal microtubule"/>
    <property type="evidence" value="ECO:0007669"/>
    <property type="project" value="TreeGrafter"/>
</dbReference>
<comment type="caution">
    <text evidence="11">The sequence shown here is derived from an EMBL/GenBank/DDBJ whole genome shotgun (WGS) entry which is preliminary data.</text>
</comment>
<feature type="domain" description="DM10" evidence="10">
    <location>
        <begin position="5"/>
        <end position="93"/>
    </location>
</feature>
<evidence type="ECO:0000256" key="3">
    <source>
        <dbReference type="ARBA" id="ARBA00022801"/>
    </source>
</evidence>
<dbReference type="GO" id="GO:0006228">
    <property type="term" value="P:UTP biosynthetic process"/>
    <property type="evidence" value="ECO:0007669"/>
    <property type="project" value="InterPro"/>
</dbReference>
<dbReference type="GO" id="GO:0006241">
    <property type="term" value="P:CTP biosynthetic process"/>
    <property type="evidence" value="ECO:0007669"/>
    <property type="project" value="InterPro"/>
</dbReference>
<keyword evidence="5" id="KW-0966">Cell projection</keyword>
<evidence type="ECO:0000256" key="6">
    <source>
        <dbReference type="PIRSR" id="PIRSR036503-50"/>
    </source>
</evidence>
<keyword evidence="4" id="KW-0206">Cytoskeleton</keyword>
<keyword evidence="12" id="KW-1185">Reference proteome</keyword>
<dbReference type="FunFam" id="3.30.70.141:FF:000010">
    <property type="entry name" value="Nucleoside diphosphate kinase 7"/>
    <property type="match status" value="1"/>
</dbReference>
<dbReference type="FunFam" id="3.30.70.141:FF:000004">
    <property type="entry name" value="Nucleoside diphosphate kinase 7"/>
    <property type="match status" value="1"/>
</dbReference>
<keyword evidence="9" id="KW-0067">ATP-binding</keyword>
<dbReference type="PIRSF" id="PIRSF036503">
    <property type="entry name" value="NDK7"/>
    <property type="match status" value="1"/>
</dbReference>
<protein>
    <recommendedName>
        <fullName evidence="9">Nucleoside diphosphate kinase</fullName>
        <ecNumber evidence="9">2.7.4.6</ecNumber>
    </recommendedName>
</protein>
<dbReference type="Pfam" id="PF25364">
    <property type="entry name" value="PH_NDK7_N"/>
    <property type="match status" value="1"/>
</dbReference>
<proteinExistence type="inferred from homology"/>
<dbReference type="PRINTS" id="PR01243">
    <property type="entry name" value="NUCDPKINASE"/>
</dbReference>
<evidence type="ECO:0000256" key="7">
    <source>
        <dbReference type="PROSITE-ProRule" id="PRU00706"/>
    </source>
</evidence>
<evidence type="ECO:0000256" key="2">
    <source>
        <dbReference type="ARBA" id="ARBA00022490"/>
    </source>
</evidence>
<evidence type="ECO:0000256" key="4">
    <source>
        <dbReference type="ARBA" id="ARBA00023212"/>
    </source>
</evidence>
<dbReference type="EMBL" id="NEDP02000661">
    <property type="protein sequence ID" value="OWF55446.1"/>
    <property type="molecule type" value="Genomic_DNA"/>
</dbReference>
<dbReference type="PROSITE" id="PS00469">
    <property type="entry name" value="NDPK"/>
    <property type="match status" value="1"/>
</dbReference>
<dbReference type="InterPro" id="IPR023005">
    <property type="entry name" value="Nucleoside_diP_kinase_AS"/>
</dbReference>
<keyword evidence="2" id="KW-0963">Cytoplasm</keyword>
<dbReference type="InterPro" id="IPR037993">
    <property type="entry name" value="NDPk7B"/>
</dbReference>
<dbReference type="GO" id="GO:0006183">
    <property type="term" value="P:GTP biosynthetic process"/>
    <property type="evidence" value="ECO:0007669"/>
    <property type="project" value="InterPro"/>
</dbReference>
<comment type="similarity">
    <text evidence="7 8">Belongs to the NDK family.</text>
</comment>
<dbReference type="CDD" id="cd04412">
    <property type="entry name" value="NDPk7B"/>
    <property type="match status" value="1"/>
</dbReference>
<evidence type="ECO:0000256" key="9">
    <source>
        <dbReference type="RuleBase" id="RU004013"/>
    </source>
</evidence>
<dbReference type="EC" id="2.7.4.6" evidence="9"/>
<dbReference type="SMART" id="SM00676">
    <property type="entry name" value="DM10"/>
    <property type="match status" value="1"/>
</dbReference>
<organism evidence="11 12">
    <name type="scientific">Mizuhopecten yessoensis</name>
    <name type="common">Japanese scallop</name>
    <name type="synonym">Patinopecten yessoensis</name>
    <dbReference type="NCBI Taxonomy" id="6573"/>
    <lineage>
        <taxon>Eukaryota</taxon>
        <taxon>Metazoa</taxon>
        <taxon>Spiralia</taxon>
        <taxon>Lophotrochozoa</taxon>
        <taxon>Mollusca</taxon>
        <taxon>Bivalvia</taxon>
        <taxon>Autobranchia</taxon>
        <taxon>Pteriomorphia</taxon>
        <taxon>Pectinida</taxon>
        <taxon>Pectinoidea</taxon>
        <taxon>Pectinidae</taxon>
        <taxon>Mizuhopecten</taxon>
    </lineage>
</organism>
<dbReference type="AlphaFoldDB" id="A0A210R3D6"/>
<dbReference type="SMART" id="SM00562">
    <property type="entry name" value="NDK"/>
    <property type="match status" value="2"/>
</dbReference>
<dbReference type="PANTHER" id="PTHR43109">
    <property type="entry name" value="NUCLEOSIDE DIPHOSPHATE KINASE 7"/>
    <property type="match status" value="1"/>
</dbReference>
<dbReference type="Gene3D" id="2.30.29.170">
    <property type="match status" value="1"/>
</dbReference>
<sequence>MSEGCEDRYCFIAEWYDIHAALKRRYQFMYYVKDKTVEMFDVKNQRVFLKRTKMEDLRLEDLYIKNTLNVFSRQLTFVDYGDEFTRRRLANKKERTLGLIKPDAVPKMGQVLDVLFKNGFLVANMKMCQLSRHEAMEFYKEHQGKTHFDTLLTYITSGPVIAIELMGSDCVSQWTDLLGPTDPAAARQNAPNSIRARFGKDSIQNACHGSDSIGAAARELEFFFPSNDTPARRNTAKFSECTCCVIKPHAVKSGAAGDIISQIMDAGFEISMLQVFHMEKANAEEFYEVYKGVVQEYGAMVNELTSGPCITLEIRAKDAPKAFRDMVGPADPEIARHLRSRTLRAKFGIDKIQNAVHCTDLPEDGQLEVEYFFRILCR</sequence>
<dbReference type="Proteomes" id="UP000242188">
    <property type="component" value="Unassembled WGS sequence"/>
</dbReference>
<evidence type="ECO:0000256" key="8">
    <source>
        <dbReference type="RuleBase" id="RU004011"/>
    </source>
</evidence>
<evidence type="ECO:0000313" key="11">
    <source>
        <dbReference type="EMBL" id="OWF55446.1"/>
    </source>
</evidence>
<dbReference type="InterPro" id="IPR011410">
    <property type="entry name" value="NDPK7"/>
</dbReference>
<keyword evidence="9 11" id="KW-0418">Kinase</keyword>
<feature type="active site" description="Pros-phosphohistidine intermediate" evidence="6">
    <location>
        <position position="208"/>
    </location>
</feature>
<evidence type="ECO:0000259" key="10">
    <source>
        <dbReference type="PROSITE" id="PS51336"/>
    </source>
</evidence>
<dbReference type="PANTHER" id="PTHR43109:SF2">
    <property type="entry name" value="NUCLEOSIDE DIPHOSPHATE KINASE 7"/>
    <property type="match status" value="1"/>
</dbReference>
<dbReference type="GO" id="GO:0016787">
    <property type="term" value="F:hydrolase activity"/>
    <property type="evidence" value="ECO:0007669"/>
    <property type="project" value="UniProtKB-KW"/>
</dbReference>
<dbReference type="Pfam" id="PF00334">
    <property type="entry name" value="NDK"/>
    <property type="match status" value="2"/>
</dbReference>
<dbReference type="InterPro" id="IPR034907">
    <property type="entry name" value="NDK-like_dom"/>
</dbReference>
<name>A0A210R3D6_MIZYE</name>
<dbReference type="PROSITE" id="PS51374">
    <property type="entry name" value="NDPK_LIKE"/>
    <property type="match status" value="2"/>
</dbReference>
<comment type="caution">
    <text evidence="7">Lacks conserved residue(s) required for the propagation of feature annotation.</text>
</comment>
<accession>A0A210R3D6</accession>
<evidence type="ECO:0000256" key="5">
    <source>
        <dbReference type="ARBA" id="ARBA00023273"/>
    </source>
</evidence>